<protein>
    <recommendedName>
        <fullName evidence="3">Inovirus Gp2 family protein</fullName>
    </recommendedName>
</protein>
<dbReference type="EMBL" id="JBBBZM010000795">
    <property type="protein sequence ID" value="KAL0630329.1"/>
    <property type="molecule type" value="Genomic_DNA"/>
</dbReference>
<organism evidence="1 2">
    <name type="scientific">Discina gigas</name>
    <dbReference type="NCBI Taxonomy" id="1032678"/>
    <lineage>
        <taxon>Eukaryota</taxon>
        <taxon>Fungi</taxon>
        <taxon>Dikarya</taxon>
        <taxon>Ascomycota</taxon>
        <taxon>Pezizomycotina</taxon>
        <taxon>Pezizomycetes</taxon>
        <taxon>Pezizales</taxon>
        <taxon>Discinaceae</taxon>
        <taxon>Discina</taxon>
    </lineage>
</organism>
<dbReference type="Proteomes" id="UP001447188">
    <property type="component" value="Unassembled WGS sequence"/>
</dbReference>
<comment type="caution">
    <text evidence="1">The sequence shown here is derived from an EMBL/GenBank/DDBJ whole genome shotgun (WGS) entry which is preliminary data.</text>
</comment>
<reference evidence="1 2" key="1">
    <citation type="submission" date="2024-02" db="EMBL/GenBank/DDBJ databases">
        <title>Discinaceae phylogenomics.</title>
        <authorList>
            <person name="Dirks A.C."/>
            <person name="James T.Y."/>
        </authorList>
    </citation>
    <scope>NUCLEOTIDE SEQUENCE [LARGE SCALE GENOMIC DNA]</scope>
    <source>
        <strain evidence="1 2">ACD0624</strain>
    </source>
</reference>
<sequence length="362" mass="43117">MSRIQQTSVLSEKTIYLELDRDEHPENYGETEERRFERRADVLPEIDVYVRDICKGDGVAWVEASHPSLESKFIFVRPHASSIESHRRLERNSMRLKLYIEEAHFRMRSPDIRRSEEFHLFADACVELQAEPRDYYKPDALCRDSLRNGDIENQLVQLIRAKSTHPEYVARVRRRKEQCTRNFKSASLFLEKAFQTFQKLWFIRLELEYKPAHRQVLNFHVPQKDLTRMWNLCRSKKYEPTFGVVVGYIRKLEFTSTKGFYWHLILLLDWSRMESGYPYAKNIGDYWSNQVTRGKGHYRYYESDAPELRAYGVGLIDRDQHLERSLLLMRGIGYLTRKDQYFRPSFKGLRSFQTSEISVAGK</sequence>
<accession>A0ABR3G320</accession>
<proteinExistence type="predicted"/>
<evidence type="ECO:0000313" key="1">
    <source>
        <dbReference type="EMBL" id="KAL0630329.1"/>
    </source>
</evidence>
<evidence type="ECO:0008006" key="3">
    <source>
        <dbReference type="Google" id="ProtNLM"/>
    </source>
</evidence>
<gene>
    <name evidence="1" type="ORF">Q9L58_010824</name>
</gene>
<name>A0ABR3G320_9PEZI</name>
<evidence type="ECO:0000313" key="2">
    <source>
        <dbReference type="Proteomes" id="UP001447188"/>
    </source>
</evidence>
<keyword evidence="2" id="KW-1185">Reference proteome</keyword>